<evidence type="ECO:0000256" key="2">
    <source>
        <dbReference type="ARBA" id="ARBA00001973"/>
    </source>
</evidence>
<evidence type="ECO:0000256" key="8">
    <source>
        <dbReference type="ARBA" id="ARBA00022475"/>
    </source>
</evidence>
<evidence type="ECO:0000256" key="20">
    <source>
        <dbReference type="RuleBase" id="RU000370"/>
    </source>
</evidence>
<evidence type="ECO:0000256" key="19">
    <source>
        <dbReference type="ARBA" id="ARBA00047816"/>
    </source>
</evidence>
<dbReference type="InterPro" id="IPR036927">
    <property type="entry name" value="Cyt_c_oxase-like_su1_sf"/>
</dbReference>
<feature type="transmembrane region" description="Helical" evidence="21">
    <location>
        <begin position="215"/>
        <end position="236"/>
    </location>
</feature>
<dbReference type="Proteomes" id="UP001549366">
    <property type="component" value="Unassembled WGS sequence"/>
</dbReference>
<evidence type="ECO:0000256" key="9">
    <source>
        <dbReference type="ARBA" id="ARBA00022617"/>
    </source>
</evidence>
<comment type="subcellular location">
    <subcellularLocation>
        <location evidence="3">Cell membrane</location>
        <topology evidence="3">Multi-pass membrane protein</topology>
    </subcellularLocation>
</comment>
<dbReference type="PROSITE" id="PS50855">
    <property type="entry name" value="COX1"/>
    <property type="match status" value="1"/>
</dbReference>
<evidence type="ECO:0000256" key="4">
    <source>
        <dbReference type="ARBA" id="ARBA00004673"/>
    </source>
</evidence>
<comment type="similarity">
    <text evidence="5 20">Belongs to the heme-copper respiratory oxidase family.</text>
</comment>
<dbReference type="SUPFAM" id="SSF81442">
    <property type="entry name" value="Cytochrome c oxidase subunit I-like"/>
    <property type="match status" value="1"/>
</dbReference>
<keyword evidence="11 20" id="KW-0812">Transmembrane</keyword>
<dbReference type="PANTHER" id="PTHR10422">
    <property type="entry name" value="CYTOCHROME C OXIDASE SUBUNIT 1"/>
    <property type="match status" value="1"/>
</dbReference>
<evidence type="ECO:0000256" key="15">
    <source>
        <dbReference type="ARBA" id="ARBA00022989"/>
    </source>
</evidence>
<keyword evidence="12" id="KW-0479">Metal-binding</keyword>
<feature type="transmembrane region" description="Helical" evidence="21">
    <location>
        <begin position="173"/>
        <end position="195"/>
    </location>
</feature>
<gene>
    <name evidence="23" type="ORF">V5J35_003617</name>
</gene>
<dbReference type="InterPro" id="IPR000883">
    <property type="entry name" value="Cyt_C_Oxase_1"/>
</dbReference>
<evidence type="ECO:0000313" key="23">
    <source>
        <dbReference type="EMBL" id="MET4758425.1"/>
    </source>
</evidence>
<keyword evidence="15 21" id="KW-1133">Transmembrane helix</keyword>
<feature type="transmembrane region" description="Helical" evidence="21">
    <location>
        <begin position="139"/>
        <end position="161"/>
    </location>
</feature>
<feature type="transmembrane region" description="Helical" evidence="21">
    <location>
        <begin position="248"/>
        <end position="265"/>
    </location>
</feature>
<feature type="transmembrane region" description="Helical" evidence="21">
    <location>
        <begin position="317"/>
        <end position="340"/>
    </location>
</feature>
<evidence type="ECO:0000256" key="13">
    <source>
        <dbReference type="ARBA" id="ARBA00022967"/>
    </source>
</evidence>
<proteinExistence type="inferred from homology"/>
<dbReference type="NCBIfam" id="TIGR00780">
    <property type="entry name" value="ccoN"/>
    <property type="match status" value="1"/>
</dbReference>
<dbReference type="InterPro" id="IPR023616">
    <property type="entry name" value="Cyt_c_oxase-like_su1_dom"/>
</dbReference>
<keyword evidence="10 20" id="KW-0679">Respiratory chain</keyword>
<feature type="transmembrane region" description="Helical" evidence="21">
    <location>
        <begin position="389"/>
        <end position="412"/>
    </location>
</feature>
<feature type="transmembrane region" description="Helical" evidence="21">
    <location>
        <begin position="285"/>
        <end position="305"/>
    </location>
</feature>
<dbReference type="EC" id="7.1.1.9" evidence="6"/>
<evidence type="ECO:0000256" key="18">
    <source>
        <dbReference type="ARBA" id="ARBA00023136"/>
    </source>
</evidence>
<feature type="transmembrane region" description="Helical" evidence="21">
    <location>
        <begin position="28"/>
        <end position="52"/>
    </location>
</feature>
<keyword evidence="7 20" id="KW-0813">Transport</keyword>
<evidence type="ECO:0000259" key="22">
    <source>
        <dbReference type="PROSITE" id="PS50855"/>
    </source>
</evidence>
<organism evidence="23 24">
    <name type="scientific">Endozoicomonas lisbonensis</name>
    <dbReference type="NCBI Taxonomy" id="3120522"/>
    <lineage>
        <taxon>Bacteria</taxon>
        <taxon>Pseudomonadati</taxon>
        <taxon>Pseudomonadota</taxon>
        <taxon>Gammaproteobacteria</taxon>
        <taxon>Oceanospirillales</taxon>
        <taxon>Endozoicomonadaceae</taxon>
        <taxon>Endozoicomonas</taxon>
    </lineage>
</organism>
<comment type="caution">
    <text evidence="23">The sequence shown here is derived from an EMBL/GenBank/DDBJ whole genome shotgun (WGS) entry which is preliminary data.</text>
</comment>
<sequence>MSTVLLQPADNDSPYSHSPYNYKVVRQFALMAVVWAIVGMAVGLFIATQMVFPELNLNLPWTSFGRLRPLHTNAVIFAFGGCVLFATSYYVVQRTCQTTLALPRLAAFTFWGWQLVIVLAAITLPMGLTSSKEYAELEWPIDILITIVWVSYALVFFGTIMKRKARHIYVANWFFGAFIITVAVLHVVNSAAIPVTLTKSYSAYAGAMDAMIQWWYGHNAVGFFLTAGFLGMMYYFVPKQAERPVYSYRLSIVHFWALIAIYIWAGPHHLHYTALPDWAQSLGMVMSLILLAPSWGGMINGIMTLSGAWHKLRTDPILRFLVVSLSFYGMSTFEGPMMAIKTVNALSHYTDWTIGHVHSGALGWVAMVSFGSLYHLIPRVYGREQMYSVSLINAHFWLATIGTVLYVVAMWVNGITQGLMWRAVNNDGTLTYSFIESVVASEFGYIVRAIGGAFFVAGVLIMAYNVYRTSQQPAPDTEADASTEPQAV</sequence>
<evidence type="ECO:0000256" key="12">
    <source>
        <dbReference type="ARBA" id="ARBA00022723"/>
    </source>
</evidence>
<feature type="transmembrane region" description="Helical" evidence="21">
    <location>
        <begin position="72"/>
        <end position="92"/>
    </location>
</feature>
<reference evidence="23 24" key="1">
    <citation type="submission" date="2024-06" db="EMBL/GenBank/DDBJ databases">
        <title>Genomic Encyclopedia of Type Strains, Phase V (KMG-V): Genome sequencing to study the core and pangenomes of soil and plant-associated prokaryotes.</title>
        <authorList>
            <person name="Whitman W."/>
        </authorList>
    </citation>
    <scope>NUCLEOTIDE SEQUENCE [LARGE SCALE GENOMIC DNA]</scope>
    <source>
        <strain evidence="23 24">NE40</strain>
    </source>
</reference>
<evidence type="ECO:0000256" key="17">
    <source>
        <dbReference type="ARBA" id="ARBA00023008"/>
    </source>
</evidence>
<evidence type="ECO:0000256" key="6">
    <source>
        <dbReference type="ARBA" id="ARBA00012949"/>
    </source>
</evidence>
<evidence type="ECO:0000256" key="3">
    <source>
        <dbReference type="ARBA" id="ARBA00004651"/>
    </source>
</evidence>
<dbReference type="InterPro" id="IPR004677">
    <property type="entry name" value="Cyt_c_oxidase_cbb3_su1"/>
</dbReference>
<keyword evidence="9 20" id="KW-0349">Heme</keyword>
<evidence type="ECO:0000256" key="1">
    <source>
        <dbReference type="ARBA" id="ARBA00001970"/>
    </source>
</evidence>
<dbReference type="InterPro" id="IPR023615">
    <property type="entry name" value="Cyt_c_Oxase_su1_BS"/>
</dbReference>
<evidence type="ECO:0000256" key="21">
    <source>
        <dbReference type="SAM" id="Phobius"/>
    </source>
</evidence>
<dbReference type="CDD" id="cd01661">
    <property type="entry name" value="cbb3_Oxidase_I"/>
    <property type="match status" value="1"/>
</dbReference>
<keyword evidence="17" id="KW-0186">Copper</keyword>
<evidence type="ECO:0000256" key="11">
    <source>
        <dbReference type="ARBA" id="ARBA00022692"/>
    </source>
</evidence>
<evidence type="ECO:0000256" key="14">
    <source>
        <dbReference type="ARBA" id="ARBA00022982"/>
    </source>
</evidence>
<feature type="domain" description="Cytochrome oxidase subunit I profile" evidence="22">
    <location>
        <begin position="28"/>
        <end position="488"/>
    </location>
</feature>
<evidence type="ECO:0000256" key="10">
    <source>
        <dbReference type="ARBA" id="ARBA00022660"/>
    </source>
</evidence>
<keyword evidence="24" id="KW-1185">Reference proteome</keyword>
<dbReference type="Pfam" id="PF00115">
    <property type="entry name" value="COX1"/>
    <property type="match status" value="1"/>
</dbReference>
<keyword evidence="16" id="KW-0408">Iron</keyword>
<comment type="catalytic activity">
    <reaction evidence="19">
        <text>4 Fe(II)-[cytochrome c] + O2 + 8 H(+)(in) = 4 Fe(III)-[cytochrome c] + 2 H2O + 4 H(+)(out)</text>
        <dbReference type="Rhea" id="RHEA:11436"/>
        <dbReference type="Rhea" id="RHEA-COMP:10350"/>
        <dbReference type="Rhea" id="RHEA-COMP:14399"/>
        <dbReference type="ChEBI" id="CHEBI:15377"/>
        <dbReference type="ChEBI" id="CHEBI:15378"/>
        <dbReference type="ChEBI" id="CHEBI:15379"/>
        <dbReference type="ChEBI" id="CHEBI:29033"/>
        <dbReference type="ChEBI" id="CHEBI:29034"/>
        <dbReference type="EC" id="7.1.1.9"/>
    </reaction>
</comment>
<keyword evidence="14 20" id="KW-0249">Electron transport</keyword>
<accession>A0ABV2SKY8</accession>
<feature type="transmembrane region" description="Helical" evidence="21">
    <location>
        <begin position="360"/>
        <end position="377"/>
    </location>
</feature>
<comment type="cofactor">
    <cofactor evidence="2">
        <name>Cu(2+)</name>
        <dbReference type="ChEBI" id="CHEBI:29036"/>
    </cofactor>
</comment>
<comment type="pathway">
    <text evidence="4">Energy metabolism; oxidative phosphorylation.</text>
</comment>
<keyword evidence="18 21" id="KW-0472">Membrane</keyword>
<evidence type="ECO:0000256" key="7">
    <source>
        <dbReference type="ARBA" id="ARBA00022448"/>
    </source>
</evidence>
<dbReference type="EMBL" id="JBEWTB010000002">
    <property type="protein sequence ID" value="MET4758425.1"/>
    <property type="molecule type" value="Genomic_DNA"/>
</dbReference>
<dbReference type="PANTHER" id="PTHR10422:SF29">
    <property type="entry name" value="CYTOCHROME C OXIDASE SUBUNIT 1 HOMOLOG, BACTEROID"/>
    <property type="match status" value="1"/>
</dbReference>
<dbReference type="PROSITE" id="PS00077">
    <property type="entry name" value="COX1_CUB"/>
    <property type="match status" value="1"/>
</dbReference>
<dbReference type="RefSeq" id="WP_354008509.1">
    <property type="nucleotide sequence ID" value="NZ_JBEWTA010000001.1"/>
</dbReference>
<keyword evidence="8" id="KW-1003">Cell membrane</keyword>
<feature type="transmembrane region" description="Helical" evidence="21">
    <location>
        <begin position="104"/>
        <end position="127"/>
    </location>
</feature>
<dbReference type="Gene3D" id="1.20.210.10">
    <property type="entry name" value="Cytochrome c oxidase-like, subunit I domain"/>
    <property type="match status" value="1"/>
</dbReference>
<evidence type="ECO:0000256" key="16">
    <source>
        <dbReference type="ARBA" id="ARBA00023004"/>
    </source>
</evidence>
<evidence type="ECO:0000256" key="5">
    <source>
        <dbReference type="ARBA" id="ARBA00009578"/>
    </source>
</evidence>
<evidence type="ECO:0000313" key="24">
    <source>
        <dbReference type="Proteomes" id="UP001549366"/>
    </source>
</evidence>
<protein>
    <recommendedName>
        <fullName evidence="6">cytochrome-c oxidase</fullName>
        <ecNumber evidence="6">7.1.1.9</ecNumber>
    </recommendedName>
</protein>
<feature type="transmembrane region" description="Helical" evidence="21">
    <location>
        <begin position="445"/>
        <end position="467"/>
    </location>
</feature>
<name>A0ABV2SKY8_9GAMM</name>
<comment type="cofactor">
    <cofactor evidence="1">
        <name>heme b</name>
        <dbReference type="ChEBI" id="CHEBI:60344"/>
    </cofactor>
</comment>
<keyword evidence="13" id="KW-1278">Translocase</keyword>